<organism evidence="3 4">
    <name type="scientific">Fibrella aestuarina BUZ 2</name>
    <dbReference type="NCBI Taxonomy" id="1166018"/>
    <lineage>
        <taxon>Bacteria</taxon>
        <taxon>Pseudomonadati</taxon>
        <taxon>Bacteroidota</taxon>
        <taxon>Cytophagia</taxon>
        <taxon>Cytophagales</taxon>
        <taxon>Spirosomataceae</taxon>
        <taxon>Fibrella</taxon>
    </lineage>
</organism>
<keyword evidence="4" id="KW-1185">Reference proteome</keyword>
<dbReference type="Proteomes" id="UP000011058">
    <property type="component" value="Chromosome"/>
</dbReference>
<protein>
    <submittedName>
        <fullName evidence="3">Uncharacterized protein</fullName>
    </submittedName>
</protein>
<sequence length="67" mass="7586">MRLLTNSDTHFAYSPQPSAMFASAPVRPLHEQRPDDKPPRRPDWLLIMVGVLFMITLLVAGLVFIPL</sequence>
<evidence type="ECO:0000313" key="4">
    <source>
        <dbReference type="Proteomes" id="UP000011058"/>
    </source>
</evidence>
<dbReference type="KEGG" id="fae:FAES_2784"/>
<proteinExistence type="predicted"/>
<keyword evidence="2" id="KW-0472">Membrane</keyword>
<accession>I0K9J0</accession>
<keyword evidence="2" id="KW-1133">Transmembrane helix</keyword>
<name>I0K9J0_9BACT</name>
<feature type="region of interest" description="Disordered" evidence="1">
    <location>
        <begin position="1"/>
        <end position="41"/>
    </location>
</feature>
<dbReference type="RefSeq" id="WP_015331892.1">
    <property type="nucleotide sequence ID" value="NC_020054.1"/>
</dbReference>
<gene>
    <name evidence="3" type="ORF">FAES_2784</name>
</gene>
<evidence type="ECO:0000313" key="3">
    <source>
        <dbReference type="EMBL" id="CCH00793.1"/>
    </source>
</evidence>
<dbReference type="HOGENOM" id="CLU_2806127_0_0_10"/>
<dbReference type="STRING" id="1166018.FAES_2784"/>
<feature type="transmembrane region" description="Helical" evidence="2">
    <location>
        <begin position="44"/>
        <end position="65"/>
    </location>
</feature>
<reference evidence="3 4" key="1">
    <citation type="journal article" date="2012" name="J. Bacteriol.">
        <title>Genome Sequence of Fibrella aestuarina BUZ 2T, a Filamentous Marine Bacterium.</title>
        <authorList>
            <person name="Filippini M."/>
            <person name="Qi W."/>
            <person name="Blom J."/>
            <person name="Goesmann A."/>
            <person name="Smits T.H."/>
            <person name="Bagheri H.C."/>
        </authorList>
    </citation>
    <scope>NUCLEOTIDE SEQUENCE [LARGE SCALE GENOMIC DNA]</scope>
    <source>
        <strain evidence="4">BUZ 2T</strain>
    </source>
</reference>
<dbReference type="EMBL" id="HE796683">
    <property type="protein sequence ID" value="CCH00793.1"/>
    <property type="molecule type" value="Genomic_DNA"/>
</dbReference>
<dbReference type="AlphaFoldDB" id="I0K9J0"/>
<evidence type="ECO:0000256" key="1">
    <source>
        <dbReference type="SAM" id="MobiDB-lite"/>
    </source>
</evidence>
<keyword evidence="2" id="KW-0812">Transmembrane</keyword>
<feature type="compositionally biased region" description="Basic and acidic residues" evidence="1">
    <location>
        <begin position="28"/>
        <end position="41"/>
    </location>
</feature>
<evidence type="ECO:0000256" key="2">
    <source>
        <dbReference type="SAM" id="Phobius"/>
    </source>
</evidence>